<dbReference type="InterPro" id="IPR052073">
    <property type="entry name" value="Amide_Lactam_Regulators"/>
</dbReference>
<feature type="region of interest" description="Disordered" evidence="7">
    <location>
        <begin position="573"/>
        <end position="604"/>
    </location>
</feature>
<dbReference type="AlphaFoldDB" id="A0A9W4IW35"/>
<evidence type="ECO:0000256" key="3">
    <source>
        <dbReference type="ARBA" id="ARBA00023015"/>
    </source>
</evidence>
<evidence type="ECO:0000256" key="2">
    <source>
        <dbReference type="ARBA" id="ARBA00022833"/>
    </source>
</evidence>
<dbReference type="GO" id="GO:0000981">
    <property type="term" value="F:DNA-binding transcription factor activity, RNA polymerase II-specific"/>
    <property type="evidence" value="ECO:0007669"/>
    <property type="project" value="InterPro"/>
</dbReference>
<evidence type="ECO:0000259" key="8">
    <source>
        <dbReference type="PROSITE" id="PS50048"/>
    </source>
</evidence>
<dbReference type="PANTHER" id="PTHR47171:SF3">
    <property type="entry name" value="FARA-RELATED"/>
    <property type="match status" value="1"/>
</dbReference>
<dbReference type="OrthoDB" id="5121955at2759"/>
<protein>
    <recommendedName>
        <fullName evidence="8">Zn(2)-C6 fungal-type domain-containing protein</fullName>
    </recommendedName>
</protein>
<dbReference type="Pfam" id="PF04082">
    <property type="entry name" value="Fungal_trans"/>
    <property type="match status" value="1"/>
</dbReference>
<keyword evidence="4" id="KW-0238">DNA-binding</keyword>
<feature type="domain" description="Zn(2)-C6 fungal-type" evidence="8">
    <location>
        <begin position="11"/>
        <end position="40"/>
    </location>
</feature>
<accession>A0A9W4IW35</accession>
<comment type="caution">
    <text evidence="9">The sequence shown here is derived from an EMBL/GenBank/DDBJ whole genome shotgun (WGS) entry which is preliminary data.</text>
</comment>
<dbReference type="Proteomes" id="UP001152646">
    <property type="component" value="Unassembled WGS sequence"/>
</dbReference>
<dbReference type="CDD" id="cd12148">
    <property type="entry name" value="fungal_TF_MHR"/>
    <property type="match status" value="1"/>
</dbReference>
<evidence type="ECO:0000256" key="5">
    <source>
        <dbReference type="ARBA" id="ARBA00023163"/>
    </source>
</evidence>
<dbReference type="GO" id="GO:0008270">
    <property type="term" value="F:zinc ion binding"/>
    <property type="evidence" value="ECO:0007669"/>
    <property type="project" value="InterPro"/>
</dbReference>
<organism evidence="9 10">
    <name type="scientific">Penicillium salamii</name>
    <dbReference type="NCBI Taxonomy" id="1612424"/>
    <lineage>
        <taxon>Eukaryota</taxon>
        <taxon>Fungi</taxon>
        <taxon>Dikarya</taxon>
        <taxon>Ascomycota</taxon>
        <taxon>Pezizomycotina</taxon>
        <taxon>Eurotiomycetes</taxon>
        <taxon>Eurotiomycetidae</taxon>
        <taxon>Eurotiales</taxon>
        <taxon>Aspergillaceae</taxon>
        <taxon>Penicillium</taxon>
    </lineage>
</organism>
<dbReference type="SMART" id="SM00906">
    <property type="entry name" value="Fungal_trans"/>
    <property type="match status" value="1"/>
</dbReference>
<dbReference type="SMART" id="SM00066">
    <property type="entry name" value="GAL4"/>
    <property type="match status" value="1"/>
</dbReference>
<dbReference type="PROSITE" id="PS00463">
    <property type="entry name" value="ZN2_CY6_FUNGAL_1"/>
    <property type="match status" value="1"/>
</dbReference>
<dbReference type="Pfam" id="PF00172">
    <property type="entry name" value="Zn_clus"/>
    <property type="match status" value="1"/>
</dbReference>
<dbReference type="GO" id="GO:0006351">
    <property type="term" value="P:DNA-templated transcription"/>
    <property type="evidence" value="ECO:0007669"/>
    <property type="project" value="InterPro"/>
</dbReference>
<keyword evidence="6" id="KW-0539">Nucleus</keyword>
<evidence type="ECO:0000256" key="7">
    <source>
        <dbReference type="SAM" id="MobiDB-lite"/>
    </source>
</evidence>
<evidence type="ECO:0000313" key="10">
    <source>
        <dbReference type="Proteomes" id="UP001152646"/>
    </source>
</evidence>
<gene>
    <name evidence="9" type="ORF">PSALAMII_LOCUS4358</name>
</gene>
<evidence type="ECO:0000256" key="4">
    <source>
        <dbReference type="ARBA" id="ARBA00023125"/>
    </source>
</evidence>
<proteinExistence type="predicted"/>
<dbReference type="CDD" id="cd00067">
    <property type="entry name" value="GAL4"/>
    <property type="match status" value="1"/>
</dbReference>
<evidence type="ECO:0000256" key="6">
    <source>
        <dbReference type="ARBA" id="ARBA00023242"/>
    </source>
</evidence>
<dbReference type="InterPro" id="IPR001138">
    <property type="entry name" value="Zn2Cys6_DnaBD"/>
</dbReference>
<evidence type="ECO:0000313" key="9">
    <source>
        <dbReference type="EMBL" id="CAG8365694.1"/>
    </source>
</evidence>
<dbReference type="Gene3D" id="4.10.240.10">
    <property type="entry name" value="Zn(2)-C6 fungal-type DNA-binding domain"/>
    <property type="match status" value="1"/>
</dbReference>
<feature type="compositionally biased region" description="Polar residues" evidence="7">
    <location>
        <begin position="79"/>
        <end position="90"/>
    </location>
</feature>
<dbReference type="InterPro" id="IPR036864">
    <property type="entry name" value="Zn2-C6_fun-type_DNA-bd_sf"/>
</dbReference>
<sequence length="641" mass="71925">MPRKAPAAKVACVICHERRVKCDRTEDVACSNCRNAQRDCEPIISRRGRKRKLPLGFSESVPSRSSLRSSHFMAHGGVTPSTTHQVTPTEANKAPEKSPCFPALGPSGKTQYVGDSSNLNYLVQQFGNPFEGSTDTRPLQDHLHGAMLARVGDSTIQEIERLRQSSLAHLKAEGAFDVPTLETGQALLDAYFHYSFTTLPILDRSRFRAQIEDGSVSHLLLNAVYLTASLYCSDKLISDAGFASRYAASLTFYRRAKSLYDAGFETDTIATIQATFLMCHWWSGLLEPKDPWHWLGISVGMAQALGLHQAKSYIRLGERERNLWRRLWWMIYTMDINLSMFLDRPPHIQGRLCNVPPLTQDDFEPNDDPSDSEPSDGNFCNVSMFVINAMQLARIVDRFFTIKYDEDTGHSQDICLEQISLWSNSLPPGLQNFTSSQSIWAILTRILYQTYRLVLHRSNPRFSINTGPGTPIFEICTDIYHMLEILMAKDLVYAAAGNMQVSLRSLGGIASVLSVLSIQILNIHKGDPGVRMISEHRARFCMMILQNLQDRLPIVAAFLPIYESLLKGRSMGFQSQGGENAKERPPRQSMQHEGADSENEMHNGSLNITEGLFDQIPQDNLGTLFPFSFPFGNLFEDVMLG</sequence>
<feature type="region of interest" description="Disordered" evidence="7">
    <location>
        <begin position="77"/>
        <end position="99"/>
    </location>
</feature>
<evidence type="ECO:0000256" key="1">
    <source>
        <dbReference type="ARBA" id="ARBA00022723"/>
    </source>
</evidence>
<dbReference type="EMBL" id="CAJVPA010000166">
    <property type="protein sequence ID" value="CAG8365694.1"/>
    <property type="molecule type" value="Genomic_DNA"/>
</dbReference>
<keyword evidence="1" id="KW-0479">Metal-binding</keyword>
<dbReference type="InterPro" id="IPR007219">
    <property type="entry name" value="XnlR_reg_dom"/>
</dbReference>
<keyword evidence="2" id="KW-0862">Zinc</keyword>
<dbReference type="SUPFAM" id="SSF57701">
    <property type="entry name" value="Zn2/Cys6 DNA-binding domain"/>
    <property type="match status" value="1"/>
</dbReference>
<dbReference type="PROSITE" id="PS50048">
    <property type="entry name" value="ZN2_CY6_FUNGAL_2"/>
    <property type="match status" value="1"/>
</dbReference>
<dbReference type="GO" id="GO:0003677">
    <property type="term" value="F:DNA binding"/>
    <property type="evidence" value="ECO:0007669"/>
    <property type="project" value="UniProtKB-KW"/>
</dbReference>
<dbReference type="PANTHER" id="PTHR47171">
    <property type="entry name" value="FARA-RELATED"/>
    <property type="match status" value="1"/>
</dbReference>
<reference evidence="9" key="1">
    <citation type="submission" date="2021-07" db="EMBL/GenBank/DDBJ databases">
        <authorList>
            <person name="Branca A.L. A."/>
        </authorList>
    </citation>
    <scope>NUCLEOTIDE SEQUENCE</scope>
</reference>
<keyword evidence="5" id="KW-0804">Transcription</keyword>
<keyword evidence="3" id="KW-0805">Transcription regulation</keyword>
<name>A0A9W4IW35_9EURO</name>